<evidence type="ECO:0000313" key="2">
    <source>
        <dbReference type="Proteomes" id="UP000248405"/>
    </source>
</evidence>
<organism evidence="1 2">
    <name type="scientific">Aspergillus vadensis (strain CBS 113365 / IMI 142717 / IBT 24658)</name>
    <dbReference type="NCBI Taxonomy" id="1448311"/>
    <lineage>
        <taxon>Eukaryota</taxon>
        <taxon>Fungi</taxon>
        <taxon>Dikarya</taxon>
        <taxon>Ascomycota</taxon>
        <taxon>Pezizomycotina</taxon>
        <taxon>Eurotiomycetes</taxon>
        <taxon>Eurotiomycetidae</taxon>
        <taxon>Eurotiales</taxon>
        <taxon>Aspergillaceae</taxon>
        <taxon>Aspergillus</taxon>
        <taxon>Aspergillus subgen. Circumdati</taxon>
    </lineage>
</organism>
<sequence length="69" mass="7806">MRDAISLYTPRSTRSFDGNARFQIVLQHLVDIIDWNSASPALPQRELDINPFWTDTREGRSLASGKASD</sequence>
<dbReference type="RefSeq" id="XP_025560993.1">
    <property type="nucleotide sequence ID" value="XM_025713195.1"/>
</dbReference>
<proteinExistence type="predicted"/>
<dbReference type="Proteomes" id="UP000248405">
    <property type="component" value="Unassembled WGS sequence"/>
</dbReference>
<dbReference type="AlphaFoldDB" id="A0A319B412"/>
<protein>
    <submittedName>
        <fullName evidence="1">Uncharacterized protein</fullName>
    </submittedName>
</protein>
<dbReference type="EMBL" id="KZ821631">
    <property type="protein sequence ID" value="PYH67199.1"/>
    <property type="molecule type" value="Genomic_DNA"/>
</dbReference>
<gene>
    <name evidence="1" type="ORF">BO88DRAFT_85074</name>
</gene>
<evidence type="ECO:0000313" key="1">
    <source>
        <dbReference type="EMBL" id="PYH67199.1"/>
    </source>
</evidence>
<reference evidence="1" key="1">
    <citation type="submission" date="2016-12" db="EMBL/GenBank/DDBJ databases">
        <title>The genomes of Aspergillus section Nigri reveals drivers in fungal speciation.</title>
        <authorList>
            <consortium name="DOE Joint Genome Institute"/>
            <person name="Vesth T.C."/>
            <person name="Nybo J."/>
            <person name="Theobald S."/>
            <person name="Brandl J."/>
            <person name="Frisvad J.C."/>
            <person name="Nielsen K.F."/>
            <person name="Lyhne E.K."/>
            <person name="Kogle M.E."/>
            <person name="Kuo A."/>
            <person name="Riley R."/>
            <person name="Clum A."/>
            <person name="Nolan M."/>
            <person name="Lipzen A."/>
            <person name="Salamov A."/>
            <person name="Henrissat B."/>
            <person name="Wiebenga A."/>
            <person name="De Vries R.P."/>
            <person name="Grigoriev I.V."/>
            <person name="Mortensen U.H."/>
            <person name="Andersen M.R."/>
            <person name="Baker S.E."/>
        </authorList>
    </citation>
    <scope>NUCLEOTIDE SEQUENCE [LARGE SCALE GENOMIC DNA]</scope>
    <source>
        <strain evidence="1">CBS 113365</strain>
    </source>
</reference>
<name>A0A319B412_ASPVC</name>
<keyword evidence="2" id="KW-1185">Reference proteome</keyword>
<dbReference type="GeneID" id="37217787"/>
<accession>A0A319B412</accession>